<reference evidence="2" key="1">
    <citation type="submission" date="2021-03" db="EMBL/GenBank/DDBJ databases">
        <title>Chromosome level genome of the anhydrobiotic midge Polypedilum vanderplanki.</title>
        <authorList>
            <person name="Yoshida Y."/>
            <person name="Kikawada T."/>
            <person name="Gusev O."/>
        </authorList>
    </citation>
    <scope>NUCLEOTIDE SEQUENCE</scope>
    <source>
        <strain evidence="2">NIAS01</strain>
        <tissue evidence="2">Whole body or cell culture</tissue>
    </source>
</reference>
<feature type="signal peptide" evidence="1">
    <location>
        <begin position="1"/>
        <end position="20"/>
    </location>
</feature>
<dbReference type="SMART" id="SM00696">
    <property type="entry name" value="DM9"/>
    <property type="match status" value="1"/>
</dbReference>
<keyword evidence="1" id="KW-0732">Signal</keyword>
<comment type="caution">
    <text evidence="2">The sequence shown here is derived from an EMBL/GenBank/DDBJ whole genome shotgun (WGS) entry which is preliminary data.</text>
</comment>
<dbReference type="PANTHER" id="PTHR31649">
    <property type="entry name" value="AGAP009604-PA"/>
    <property type="match status" value="1"/>
</dbReference>
<organism evidence="2 3">
    <name type="scientific">Polypedilum vanderplanki</name>
    <name type="common">Sleeping chironomid midge</name>
    <dbReference type="NCBI Taxonomy" id="319348"/>
    <lineage>
        <taxon>Eukaryota</taxon>
        <taxon>Metazoa</taxon>
        <taxon>Ecdysozoa</taxon>
        <taxon>Arthropoda</taxon>
        <taxon>Hexapoda</taxon>
        <taxon>Insecta</taxon>
        <taxon>Pterygota</taxon>
        <taxon>Neoptera</taxon>
        <taxon>Endopterygota</taxon>
        <taxon>Diptera</taxon>
        <taxon>Nematocera</taxon>
        <taxon>Chironomoidea</taxon>
        <taxon>Chironomidae</taxon>
        <taxon>Chironominae</taxon>
        <taxon>Polypedilum</taxon>
        <taxon>Polypedilum</taxon>
    </lineage>
</organism>
<accession>A0A9J6C3E3</accession>
<protein>
    <submittedName>
        <fullName evidence="2">Uncharacterized protein</fullName>
    </submittedName>
</protein>
<dbReference type="InterPro" id="IPR006616">
    <property type="entry name" value="DM9_repeat"/>
</dbReference>
<proteinExistence type="predicted"/>
<dbReference type="EMBL" id="JADBJN010000002">
    <property type="protein sequence ID" value="KAG5676535.1"/>
    <property type="molecule type" value="Genomic_DNA"/>
</dbReference>
<evidence type="ECO:0000256" key="1">
    <source>
        <dbReference type="SAM" id="SignalP"/>
    </source>
</evidence>
<dbReference type="OrthoDB" id="7800565at2759"/>
<evidence type="ECO:0000313" key="3">
    <source>
        <dbReference type="Proteomes" id="UP001107558"/>
    </source>
</evidence>
<dbReference type="Proteomes" id="UP001107558">
    <property type="component" value="Chromosome 2"/>
</dbReference>
<dbReference type="PANTHER" id="PTHR31649:SF1">
    <property type="entry name" value="FARNESOIC ACID O-METHYL TRANSFERASE DOMAIN-CONTAINING PROTEIN"/>
    <property type="match status" value="1"/>
</dbReference>
<keyword evidence="3" id="KW-1185">Reference proteome</keyword>
<feature type="chain" id="PRO_5039954917" evidence="1">
    <location>
        <begin position="21"/>
        <end position="575"/>
    </location>
</feature>
<dbReference type="Pfam" id="PF11901">
    <property type="entry name" value="DM9"/>
    <property type="match status" value="2"/>
</dbReference>
<sequence length="575" mass="65343">MKDLCLKFLIFCLFINSSLCHHKYPCGNKFYIYQYDDEPAEYGVYAGKYAPNKPAYVALIDDNTVLNFGRLQLDPPGMLINDYSNSAKETFINDSNRDIYYLYKNRHHKYEWVDSKNGELVPYAIDFGTYVYGIPNYFGRIKIDGFYRVGLVSIPLGNMYYPGKNGVAVRASTGYQVLTCKSCRKNEPPTKFPPMKLKGAQPDVGCIHSWVEYKGESSINGVSAGFYDCNNTAYVGKVMIASVHWILGRIQTVGNSGIYTSISGRLAYIQNGSSFLVDNPNYSYYWVDYKGKSPNNAVRVRTATSIFSMPIGRTKINGKMNLGMVIDPSANFLNDNGIDETHTNFEILVCDPWPKFQCGQEWKKYKLDSAPTTDGFAIGTYKDNIISYIGRGTSKCINNCDYEIGRIQINPQSSAGVYYIDYFLKTEKFDNLTAEYLVKNPNYTYNWIPSSNGMQVKNALEIQKEGNFPFYIGITKINDNIFIGKVKPGEGLFYTDLNGNLSITSSYQVLTCTQSDSSFGISEDKKDESWLNSFGCSERKEWSFTEWKCVCKEEFKNIFIDESAKWDENFCSYLL</sequence>
<evidence type="ECO:0000313" key="2">
    <source>
        <dbReference type="EMBL" id="KAG5676535.1"/>
    </source>
</evidence>
<dbReference type="AlphaFoldDB" id="A0A9J6C3E3"/>
<gene>
    <name evidence="2" type="ORF">PVAND_006361</name>
</gene>
<name>A0A9J6C3E3_POLVA</name>